<dbReference type="Proteomes" id="UP000317303">
    <property type="component" value="Unassembled WGS sequence"/>
</dbReference>
<keyword evidence="3" id="KW-1185">Reference proteome</keyword>
<evidence type="ECO:0000259" key="1">
    <source>
        <dbReference type="SMART" id="SM01022"/>
    </source>
</evidence>
<dbReference type="InterPro" id="IPR007374">
    <property type="entry name" value="ASCH_domain"/>
</dbReference>
<dbReference type="OrthoDB" id="9807542at2"/>
<dbReference type="SMART" id="SM01022">
    <property type="entry name" value="ASCH"/>
    <property type="match status" value="1"/>
</dbReference>
<name>A0A660CB42_9PSEU</name>
<sequence length="134" mass="14844">MRIAEFAFPGPLRDALVAAVLSGRKTTTTALLEEYRVEGEALPRRGERQRVVDSDGAVVAVIETTDVRVLPLSEVDDRHAVDEGEGHADVAEWRAAHEQFWNSDELRAALGRPVTIDDATPVVAERFHVVERFV</sequence>
<dbReference type="InterPro" id="IPR015947">
    <property type="entry name" value="PUA-like_sf"/>
</dbReference>
<dbReference type="RefSeq" id="WP_030531636.1">
    <property type="nucleotide sequence ID" value="NZ_JOIJ01000005.1"/>
</dbReference>
<evidence type="ECO:0000313" key="3">
    <source>
        <dbReference type="Proteomes" id="UP000317303"/>
    </source>
</evidence>
<organism evidence="2 3">
    <name type="scientific">Prauserella rugosa</name>
    <dbReference type="NCBI Taxonomy" id="43354"/>
    <lineage>
        <taxon>Bacteria</taxon>
        <taxon>Bacillati</taxon>
        <taxon>Actinomycetota</taxon>
        <taxon>Actinomycetes</taxon>
        <taxon>Pseudonocardiales</taxon>
        <taxon>Pseudonocardiaceae</taxon>
        <taxon>Prauserella</taxon>
    </lineage>
</organism>
<feature type="domain" description="ASCH" evidence="1">
    <location>
        <begin position="6"/>
        <end position="131"/>
    </location>
</feature>
<dbReference type="PANTHER" id="PTHR39203">
    <property type="entry name" value="CYTOPLASMIC PROTEIN-RELATED"/>
    <property type="match status" value="1"/>
</dbReference>
<dbReference type="InterPro" id="IPR009326">
    <property type="entry name" value="DUF984"/>
</dbReference>
<reference evidence="2 3" key="1">
    <citation type="submission" date="2019-07" db="EMBL/GenBank/DDBJ databases">
        <title>R&amp;d 2014.</title>
        <authorList>
            <person name="Klenk H.-P."/>
        </authorList>
    </citation>
    <scope>NUCLEOTIDE SEQUENCE [LARGE SCALE GENOMIC DNA]</scope>
    <source>
        <strain evidence="2 3">DSM 43194</strain>
    </source>
</reference>
<accession>A0A660CB42</accession>
<dbReference type="Pfam" id="PF04266">
    <property type="entry name" value="ASCH"/>
    <property type="match status" value="1"/>
</dbReference>
<dbReference type="SUPFAM" id="SSF88697">
    <property type="entry name" value="PUA domain-like"/>
    <property type="match status" value="1"/>
</dbReference>
<comment type="caution">
    <text evidence="2">The sequence shown here is derived from an EMBL/GenBank/DDBJ whole genome shotgun (WGS) entry which is preliminary data.</text>
</comment>
<dbReference type="PANTHER" id="PTHR39203:SF1">
    <property type="entry name" value="CYTOPLASMIC PROTEIN"/>
    <property type="match status" value="1"/>
</dbReference>
<proteinExistence type="predicted"/>
<dbReference type="Gene3D" id="3.10.400.10">
    <property type="entry name" value="Sulfate adenylyltransferase"/>
    <property type="match status" value="1"/>
</dbReference>
<gene>
    <name evidence="2" type="ORF">JD82_02627</name>
</gene>
<dbReference type="PIRSF" id="PIRSF021320">
    <property type="entry name" value="DUF984"/>
    <property type="match status" value="1"/>
</dbReference>
<protein>
    <submittedName>
        <fullName evidence="2">Uncharacterized protein YhfF</fullName>
    </submittedName>
</protein>
<evidence type="ECO:0000313" key="2">
    <source>
        <dbReference type="EMBL" id="TWH20778.1"/>
    </source>
</evidence>
<dbReference type="AlphaFoldDB" id="A0A660CB42"/>
<dbReference type="EMBL" id="VLJV01000001">
    <property type="protein sequence ID" value="TWH20778.1"/>
    <property type="molecule type" value="Genomic_DNA"/>
</dbReference>